<keyword evidence="2" id="KW-0813">Transport</keyword>
<protein>
    <submittedName>
        <fullName evidence="4">ATP-binding cassette domain-containing protein</fullName>
    </submittedName>
</protein>
<dbReference type="Pfam" id="PF00005">
    <property type="entry name" value="ABC_tran"/>
    <property type="match status" value="1"/>
</dbReference>
<dbReference type="Gene3D" id="3.40.50.300">
    <property type="entry name" value="P-loop containing nucleotide triphosphate hydrolases"/>
    <property type="match status" value="1"/>
</dbReference>
<dbReference type="GO" id="GO:0016887">
    <property type="term" value="F:ATP hydrolysis activity"/>
    <property type="evidence" value="ECO:0007669"/>
    <property type="project" value="InterPro"/>
</dbReference>
<evidence type="ECO:0000259" key="3">
    <source>
        <dbReference type="Pfam" id="PF00005"/>
    </source>
</evidence>
<comment type="caution">
    <text evidence="4">The sequence shown here is derived from an EMBL/GenBank/DDBJ whole genome shotgun (WGS) entry which is preliminary data.</text>
</comment>
<evidence type="ECO:0000256" key="2">
    <source>
        <dbReference type="ARBA" id="ARBA00022448"/>
    </source>
</evidence>
<dbReference type="Proteomes" id="UP000477285">
    <property type="component" value="Unassembled WGS sequence"/>
</dbReference>
<reference evidence="4 5" key="1">
    <citation type="journal article" date="2019" name="Nat. Med.">
        <title>A library of human gut bacterial isolates paired with longitudinal multiomics data enables mechanistic microbiome research.</title>
        <authorList>
            <person name="Poyet M."/>
            <person name="Groussin M."/>
            <person name="Gibbons S.M."/>
            <person name="Avila-Pacheco J."/>
            <person name="Jiang X."/>
            <person name="Kearney S.M."/>
            <person name="Perrotta A.R."/>
            <person name="Berdy B."/>
            <person name="Zhao S."/>
            <person name="Lieberman T.D."/>
            <person name="Swanson P.K."/>
            <person name="Smith M."/>
            <person name="Roesemann S."/>
            <person name="Alexander J.E."/>
            <person name="Rich S.A."/>
            <person name="Livny J."/>
            <person name="Vlamakis H."/>
            <person name="Clish C."/>
            <person name="Bullock K."/>
            <person name="Deik A."/>
            <person name="Scott J."/>
            <person name="Pierce K.A."/>
            <person name="Xavier R.J."/>
            <person name="Alm E.J."/>
        </authorList>
    </citation>
    <scope>NUCLEOTIDE SEQUENCE [LARGE SCALE GENOMIC DNA]</scope>
    <source>
        <strain evidence="4 5">BIOML-A1</strain>
    </source>
</reference>
<gene>
    <name evidence="4" type="ORF">GT728_08415</name>
</gene>
<dbReference type="AlphaFoldDB" id="A0A6L8T114"/>
<organism evidence="4 5">
    <name type="scientific">Blautia wexlerae</name>
    <dbReference type="NCBI Taxonomy" id="418240"/>
    <lineage>
        <taxon>Bacteria</taxon>
        <taxon>Bacillati</taxon>
        <taxon>Bacillota</taxon>
        <taxon>Clostridia</taxon>
        <taxon>Lachnospirales</taxon>
        <taxon>Lachnospiraceae</taxon>
        <taxon>Blautia</taxon>
    </lineage>
</organism>
<evidence type="ECO:0000256" key="1">
    <source>
        <dbReference type="ARBA" id="ARBA00005417"/>
    </source>
</evidence>
<evidence type="ECO:0000313" key="5">
    <source>
        <dbReference type="Proteomes" id="UP000477285"/>
    </source>
</evidence>
<dbReference type="SUPFAM" id="SSF52540">
    <property type="entry name" value="P-loop containing nucleoside triphosphate hydrolases"/>
    <property type="match status" value="1"/>
</dbReference>
<feature type="non-terminal residue" evidence="4">
    <location>
        <position position="95"/>
    </location>
</feature>
<keyword evidence="4" id="KW-0547">Nucleotide-binding</keyword>
<accession>A0A6L8T114</accession>
<dbReference type="PANTHER" id="PTHR43335">
    <property type="entry name" value="ABC TRANSPORTER, ATP-BINDING PROTEIN"/>
    <property type="match status" value="1"/>
</dbReference>
<proteinExistence type="inferred from homology"/>
<dbReference type="InterPro" id="IPR027417">
    <property type="entry name" value="P-loop_NTPase"/>
</dbReference>
<name>A0A6L8T114_9FIRM</name>
<evidence type="ECO:0000313" key="4">
    <source>
        <dbReference type="EMBL" id="MZL33217.1"/>
    </source>
</evidence>
<dbReference type="GO" id="GO:0005524">
    <property type="term" value="F:ATP binding"/>
    <property type="evidence" value="ECO:0007669"/>
    <property type="project" value="UniProtKB-KW"/>
</dbReference>
<dbReference type="RefSeq" id="WP_161233703.1">
    <property type="nucleotide sequence ID" value="NZ_WWVI01000014.1"/>
</dbReference>
<dbReference type="EMBL" id="WWVQ01000015">
    <property type="protein sequence ID" value="MZL33217.1"/>
    <property type="molecule type" value="Genomic_DNA"/>
</dbReference>
<feature type="domain" description="ABC transporter" evidence="3">
    <location>
        <begin position="20"/>
        <end position="95"/>
    </location>
</feature>
<keyword evidence="4" id="KW-0067">ATP-binding</keyword>
<dbReference type="InterPro" id="IPR003439">
    <property type="entry name" value="ABC_transporter-like_ATP-bd"/>
</dbReference>
<comment type="similarity">
    <text evidence="1">Belongs to the ABC transporter superfamily.</text>
</comment>
<sequence length="95" mass="10511">MSIRINDLTVRFKNGVVAVNKASLEIPKGIYGLLGENGAGKTTLMRVLTTVLKQTEGLVSLDGILYNEGNYEKIQKKIGYLPQEIDLYPNLTVKE</sequence>